<name>A0A7S9KJI6_EPIFF</name>
<accession>A0A7S9KJI6</accession>
<dbReference type="Gene3D" id="3.60.21.10">
    <property type="match status" value="1"/>
</dbReference>
<proteinExistence type="predicted"/>
<organism evidence="3 4">
    <name type="scientific">Epichloe festucae (strain Fl1)</name>
    <dbReference type="NCBI Taxonomy" id="877507"/>
    <lineage>
        <taxon>Eukaryota</taxon>
        <taxon>Fungi</taxon>
        <taxon>Dikarya</taxon>
        <taxon>Ascomycota</taxon>
        <taxon>Pezizomycotina</taxon>
        <taxon>Sordariomycetes</taxon>
        <taxon>Hypocreomycetidae</taxon>
        <taxon>Hypocreales</taxon>
        <taxon>Clavicipitaceae</taxon>
        <taxon>Epichloe</taxon>
    </lineage>
</organism>
<dbReference type="InterPro" id="IPR041805">
    <property type="entry name" value="ASMase/PPN1_MPP"/>
</dbReference>
<dbReference type="Proteomes" id="UP000594364">
    <property type="component" value="Chromosome 1"/>
</dbReference>
<dbReference type="PANTHER" id="PTHR10340:SF34">
    <property type="entry name" value="SPHINGOMYELIN PHOSPHODIESTERASE"/>
    <property type="match status" value="1"/>
</dbReference>
<dbReference type="GO" id="GO:0008081">
    <property type="term" value="F:phosphoric diester hydrolase activity"/>
    <property type="evidence" value="ECO:0007669"/>
    <property type="project" value="TreeGrafter"/>
</dbReference>
<dbReference type="OrthoDB" id="282973at2759"/>
<keyword evidence="2" id="KW-0325">Glycoprotein</keyword>
<reference evidence="3 4" key="1">
    <citation type="journal article" date="2018" name="PLoS Genet.">
        <title>Repeat elements organise 3D genome structure and mediate transcription in the filamentous fungus Epichloe festucae.</title>
        <authorList>
            <person name="Winter D.J."/>
            <person name="Ganley A.R.D."/>
            <person name="Young C.A."/>
            <person name="Liachko I."/>
            <person name="Schardl C.L."/>
            <person name="Dupont P.Y."/>
            <person name="Berry D."/>
            <person name="Ram A."/>
            <person name="Scott B."/>
            <person name="Cox M.P."/>
        </authorList>
    </citation>
    <scope>NUCLEOTIDE SEQUENCE [LARGE SCALE GENOMIC DNA]</scope>
    <source>
        <strain evidence="3 4">Fl1</strain>
    </source>
</reference>
<dbReference type="AlphaFoldDB" id="A0A7S9KJI6"/>
<dbReference type="SUPFAM" id="SSF56300">
    <property type="entry name" value="Metallo-dependent phosphatases"/>
    <property type="match status" value="1"/>
</dbReference>
<keyword evidence="4" id="KW-1185">Reference proteome</keyword>
<evidence type="ECO:0000256" key="1">
    <source>
        <dbReference type="ARBA" id="ARBA00022801"/>
    </source>
</evidence>
<gene>
    <name evidence="3" type="ORF">C2857_000796</name>
</gene>
<evidence type="ECO:0000256" key="2">
    <source>
        <dbReference type="ARBA" id="ARBA00023180"/>
    </source>
</evidence>
<protein>
    <recommendedName>
        <fullName evidence="5">Sphingomyelin phosphodiesterase</fullName>
    </recommendedName>
</protein>
<sequence>MTQVQLATLAYPQIGSITSITESGEPIIGKLSTAAAEGLVPQGPFSTAIEFFTAIGQASFRKAKLRDEKLNQNLDHFSRLGASVFLDIVQTTGLFDASQAYYPLNHMDLGTQNIIVDDNFNFLGLIDWEFAQTAPWQVNYYPMPFPLLWSDSKIKDALDDPTHPAHKNVSRQSFARQLYSEKFRDAERMQRKKGQPLGWKFSEVLDSPASRIYACFTELGGSAEQDAELVREMVRLAFGFDAKETDGYLENIGVSFPRCGAISVGELSCTPDVAKVLVKYVSAKAKQTRQWSSSLTPRTKFETTSPHPTAGKINVASQLDDPNIPLAFWRKHGRLSKRPTLICSSRAERLHLDEVNLVILYLSCQLVRSSPRHSWEIDARCLKDLGNGERMVAAVVFLQIDDWVRVCGVGFVRVAAQASISKDGPWSWYFSHEKWNWPRAPEVASHPKIGTALHRRRVPQVWRRPKEPSIMLITKLLLLVSSLYLTVTASTAKNAKASSGLLSSDLIRAMTLYVNDDDINNGVSCAGCRSLLALLQQFSATDDVFVALGQEVCDVIASFGNGRWKGMCHQSMAEHGPTAANALRTMGNVRKSDVAALFCNNVLQVCPVVNPKVDLYLTPQRIWPRRRELIGMPPYEIVHFSDMHIDPDYEAGTSAECDDPGLCCRNWSRPIPSEGDMVQADPFGHPKTCDTSSRLEDSMYDAIGKFAAHSLFAIYTGDIIGRQGWNSSKERNTVTIANAYARMKKRFPFFFPAVGDHDSSPYGSFPLPDVPKKYSITWFYSLLTKVWESPFDPERYTPAYRGRYIYSHKRRLLMVIGINTNLYSRSNLWLYKDPLELDPEGQLQWLVRNLDAAERMGYAVYIVGHMPMGDVDVMRHSSNAFNRIITRFNRTVVHMFFGHTHLDQVQLNYGNNGTQLGVNAIVSSFVAPSITPSHGNPAFKVYKVDERSNTILDAITVTSDVNDPSFKTYPSWHESYHFKGAYGNQFTPAASFWHNEVLPVNWHKLTKLWEKNSTLFDVYWRNKYTDPNVEACDDECRRKEICMIRGGRAEDNCAGFTPGLKLGRTGKLGSRSPPIKITHEQVNSCGASVVFDAFGILFDPDVQAQLRQVLHS</sequence>
<keyword evidence="1" id="KW-0378">Hydrolase</keyword>
<dbReference type="CDD" id="cd00842">
    <property type="entry name" value="MPP_ASMase"/>
    <property type="match status" value="1"/>
</dbReference>
<evidence type="ECO:0000313" key="4">
    <source>
        <dbReference type="Proteomes" id="UP000594364"/>
    </source>
</evidence>
<dbReference type="PANTHER" id="PTHR10340">
    <property type="entry name" value="SPHINGOMYELIN PHOSPHODIESTERASE"/>
    <property type="match status" value="1"/>
</dbReference>
<dbReference type="EMBL" id="CP031385">
    <property type="protein sequence ID" value="QPG93559.1"/>
    <property type="molecule type" value="Genomic_DNA"/>
</dbReference>
<dbReference type="InterPro" id="IPR029052">
    <property type="entry name" value="Metallo-depent_PP-like"/>
</dbReference>
<evidence type="ECO:0000313" key="3">
    <source>
        <dbReference type="EMBL" id="QPG93559.1"/>
    </source>
</evidence>
<evidence type="ECO:0008006" key="5">
    <source>
        <dbReference type="Google" id="ProtNLM"/>
    </source>
</evidence>